<comment type="caution">
    <text evidence="1">The sequence shown here is derived from an EMBL/GenBank/DDBJ whole genome shotgun (WGS) entry which is preliminary data.</text>
</comment>
<dbReference type="EMBL" id="CAJVPW010075346">
    <property type="protein sequence ID" value="CAG8797003.1"/>
    <property type="molecule type" value="Genomic_DNA"/>
</dbReference>
<proteinExistence type="predicted"/>
<protein>
    <submittedName>
        <fullName evidence="1">3169_t:CDS:1</fullName>
    </submittedName>
</protein>
<evidence type="ECO:0000313" key="1">
    <source>
        <dbReference type="EMBL" id="CAG8797003.1"/>
    </source>
</evidence>
<dbReference type="Proteomes" id="UP000789366">
    <property type="component" value="Unassembled WGS sequence"/>
</dbReference>
<keyword evidence="2" id="KW-1185">Reference proteome</keyword>
<reference evidence="1" key="1">
    <citation type="submission" date="2021-06" db="EMBL/GenBank/DDBJ databases">
        <authorList>
            <person name="Kallberg Y."/>
            <person name="Tangrot J."/>
            <person name="Rosling A."/>
        </authorList>
    </citation>
    <scope>NUCLEOTIDE SEQUENCE</scope>
    <source>
        <strain evidence="1">28 12/20/2015</strain>
    </source>
</reference>
<gene>
    <name evidence="1" type="ORF">SPELUC_LOCUS17721</name>
</gene>
<accession>A0ACA9RKI0</accession>
<evidence type="ECO:0000313" key="2">
    <source>
        <dbReference type="Proteomes" id="UP000789366"/>
    </source>
</evidence>
<name>A0ACA9RKI0_9GLOM</name>
<sequence length="103" mass="11903">NSSVNPLPNVQNSSVNPLNQSVIRTDSIIQSTNKNRQTRLTDIYHYEEPRVITPITNNLINSSSSQSNNINMFEYLLQNNVQEIEIEEISFDKIKNIHIVYKK</sequence>
<organism evidence="1 2">
    <name type="scientific">Cetraspora pellucida</name>
    <dbReference type="NCBI Taxonomy" id="1433469"/>
    <lineage>
        <taxon>Eukaryota</taxon>
        <taxon>Fungi</taxon>
        <taxon>Fungi incertae sedis</taxon>
        <taxon>Mucoromycota</taxon>
        <taxon>Glomeromycotina</taxon>
        <taxon>Glomeromycetes</taxon>
        <taxon>Diversisporales</taxon>
        <taxon>Gigasporaceae</taxon>
        <taxon>Cetraspora</taxon>
    </lineage>
</organism>
<feature type="non-terminal residue" evidence="1">
    <location>
        <position position="1"/>
    </location>
</feature>